<dbReference type="PANTHER" id="PTHR22930">
    <property type="match status" value="1"/>
</dbReference>
<organism evidence="9 10">
    <name type="scientific">Pyrocoelia pectoralis</name>
    <dbReference type="NCBI Taxonomy" id="417401"/>
    <lineage>
        <taxon>Eukaryota</taxon>
        <taxon>Metazoa</taxon>
        <taxon>Ecdysozoa</taxon>
        <taxon>Arthropoda</taxon>
        <taxon>Hexapoda</taxon>
        <taxon>Insecta</taxon>
        <taxon>Pterygota</taxon>
        <taxon>Neoptera</taxon>
        <taxon>Endopterygota</taxon>
        <taxon>Coleoptera</taxon>
        <taxon>Polyphaga</taxon>
        <taxon>Elateriformia</taxon>
        <taxon>Elateroidea</taxon>
        <taxon>Lampyridae</taxon>
        <taxon>Lampyrinae</taxon>
        <taxon>Pyrocoelia</taxon>
    </lineage>
</organism>
<evidence type="ECO:0000256" key="4">
    <source>
        <dbReference type="ARBA" id="ARBA00022722"/>
    </source>
</evidence>
<comment type="caution">
    <text evidence="9">The sequence shown here is derived from an EMBL/GenBank/DDBJ whole genome shotgun (WGS) entry which is preliminary data.</text>
</comment>
<dbReference type="GO" id="GO:0046872">
    <property type="term" value="F:metal ion binding"/>
    <property type="evidence" value="ECO:0007669"/>
    <property type="project" value="UniProtKB-KW"/>
</dbReference>
<dbReference type="PANTHER" id="PTHR22930:SF269">
    <property type="entry name" value="NUCLEASE HARBI1-LIKE PROTEIN"/>
    <property type="match status" value="1"/>
</dbReference>
<dbReference type="InterPro" id="IPR045249">
    <property type="entry name" value="HARBI1-like"/>
</dbReference>
<feature type="domain" description="DDE Tnp4" evidence="8">
    <location>
        <begin position="111"/>
        <end position="277"/>
    </location>
</feature>
<dbReference type="GO" id="GO:0004518">
    <property type="term" value="F:nuclease activity"/>
    <property type="evidence" value="ECO:0007669"/>
    <property type="project" value="UniProtKB-KW"/>
</dbReference>
<dbReference type="InterPro" id="IPR027806">
    <property type="entry name" value="HARBI1_dom"/>
</dbReference>
<evidence type="ECO:0000256" key="7">
    <source>
        <dbReference type="ARBA" id="ARBA00023242"/>
    </source>
</evidence>
<keyword evidence="6" id="KW-0378">Hydrolase</keyword>
<proteinExistence type="inferred from homology"/>
<reference evidence="9 10" key="1">
    <citation type="journal article" date="2024" name="Insects">
        <title>An Improved Chromosome-Level Genome Assembly of the Firefly Pyrocoelia pectoralis.</title>
        <authorList>
            <person name="Fu X."/>
            <person name="Meyer-Rochow V.B."/>
            <person name="Ballantyne L."/>
            <person name="Zhu X."/>
        </authorList>
    </citation>
    <scope>NUCLEOTIDE SEQUENCE [LARGE SCALE GENOMIC DNA]</scope>
    <source>
        <strain evidence="9">XCY_ONT2</strain>
    </source>
</reference>
<dbReference type="AlphaFoldDB" id="A0AAN7VQI6"/>
<protein>
    <recommendedName>
        <fullName evidence="8">DDE Tnp4 domain-containing protein</fullName>
    </recommendedName>
</protein>
<evidence type="ECO:0000256" key="6">
    <source>
        <dbReference type="ARBA" id="ARBA00022801"/>
    </source>
</evidence>
<keyword evidence="5" id="KW-0479">Metal-binding</keyword>
<comment type="subcellular location">
    <subcellularLocation>
        <location evidence="2">Nucleus</location>
    </subcellularLocation>
</comment>
<name>A0AAN7VQI6_9COLE</name>
<evidence type="ECO:0000313" key="10">
    <source>
        <dbReference type="Proteomes" id="UP001329430"/>
    </source>
</evidence>
<keyword evidence="10" id="KW-1185">Reference proteome</keyword>
<evidence type="ECO:0000256" key="1">
    <source>
        <dbReference type="ARBA" id="ARBA00001968"/>
    </source>
</evidence>
<dbReference type="GO" id="GO:0016787">
    <property type="term" value="F:hydrolase activity"/>
    <property type="evidence" value="ECO:0007669"/>
    <property type="project" value="UniProtKB-KW"/>
</dbReference>
<comment type="cofactor">
    <cofactor evidence="1">
        <name>a divalent metal cation</name>
        <dbReference type="ChEBI" id="CHEBI:60240"/>
    </cofactor>
</comment>
<dbReference type="EMBL" id="JAVRBK010000002">
    <property type="protein sequence ID" value="KAK5648269.1"/>
    <property type="molecule type" value="Genomic_DNA"/>
</dbReference>
<dbReference type="GO" id="GO:0005634">
    <property type="term" value="C:nucleus"/>
    <property type="evidence" value="ECO:0007669"/>
    <property type="project" value="UniProtKB-SubCell"/>
</dbReference>
<evidence type="ECO:0000313" key="9">
    <source>
        <dbReference type="EMBL" id="KAK5648269.1"/>
    </source>
</evidence>
<gene>
    <name evidence="9" type="ORF">RI129_003161</name>
</gene>
<evidence type="ECO:0000256" key="5">
    <source>
        <dbReference type="ARBA" id="ARBA00022723"/>
    </source>
</evidence>
<evidence type="ECO:0000259" key="8">
    <source>
        <dbReference type="Pfam" id="PF13359"/>
    </source>
</evidence>
<dbReference type="Proteomes" id="UP001329430">
    <property type="component" value="Chromosome 2"/>
</dbReference>
<keyword evidence="7" id="KW-0539">Nucleus</keyword>
<sequence length="343" mass="40002">MESSSEEELIIVSAICAEVEKQENTKLPRKHRFWVHEIFKKRREYGEFHHLFPDFYRLGYTTVRTIVYEILELMWENLQPVVLPNPSKEHWEEIEHDFYEMWNFANCCGALDGKHVVIEKPPKNGSLFFNYKHQHSIVLLALVDATYRFVTVDVGAYGRNSDGGIFSSSSLGKKLCANKLNFPPGKALPNTNTVLPFVIIADAAFPLKDNIMRPYPSEEIANNEAKKVYDYRHSRARRVVENAFGLLTKKFKWYSTKYNIVPRNVDKIILATVSLHNFLRNDKCSWQPEELEKDDFYILRDLPHIGGRTPFSAERIREAFTEYFVSPNGSVPWQIERVYSGRR</sequence>
<comment type="similarity">
    <text evidence="3">Belongs to the HARBI1 family.</text>
</comment>
<accession>A0AAN7VQI6</accession>
<keyword evidence="4" id="KW-0540">Nuclease</keyword>
<dbReference type="Pfam" id="PF13359">
    <property type="entry name" value="DDE_Tnp_4"/>
    <property type="match status" value="1"/>
</dbReference>
<evidence type="ECO:0000256" key="2">
    <source>
        <dbReference type="ARBA" id="ARBA00004123"/>
    </source>
</evidence>
<evidence type="ECO:0000256" key="3">
    <source>
        <dbReference type="ARBA" id="ARBA00006958"/>
    </source>
</evidence>